<protein>
    <submittedName>
        <fullName evidence="2">Uncharacterized protein</fullName>
    </submittedName>
</protein>
<dbReference type="EMBL" id="FCOR01000014">
    <property type="protein sequence ID" value="CVK17032.1"/>
    <property type="molecule type" value="Genomic_DNA"/>
</dbReference>
<sequence length="64" mass="7564">MEKKKIVNFIACIIGVYLIIRSFFWYTRSQGDPSQNKFFAIIYFCIGILAIIIQLIVNYIKKKK</sequence>
<reference evidence="2 3" key="1">
    <citation type="submission" date="2016-01" db="EMBL/GenBank/DDBJ databases">
        <authorList>
            <person name="McClelland M."/>
            <person name="Jain A."/>
            <person name="Saraogi P."/>
            <person name="Mendelson R."/>
            <person name="Westerman R."/>
            <person name="SanMiguel P."/>
            <person name="Csonka L."/>
        </authorList>
    </citation>
    <scope>NUCLEOTIDE SEQUENCE [LARGE SCALE GENOMIC DNA]</scope>
    <source>
        <strain evidence="2 3">R-53146</strain>
    </source>
</reference>
<evidence type="ECO:0000256" key="1">
    <source>
        <dbReference type="SAM" id="Phobius"/>
    </source>
</evidence>
<gene>
    <name evidence="2" type="ORF">Ga0061079_11447</name>
</gene>
<accession>A0A0X3ARR2</accession>
<name>A0A0X3ARR2_9FLAO</name>
<feature type="transmembrane region" description="Helical" evidence="1">
    <location>
        <begin position="7"/>
        <end position="26"/>
    </location>
</feature>
<dbReference type="Proteomes" id="UP000182761">
    <property type="component" value="Unassembled WGS sequence"/>
</dbReference>
<keyword evidence="1" id="KW-0812">Transmembrane</keyword>
<keyword evidence="3" id="KW-1185">Reference proteome</keyword>
<dbReference type="AlphaFoldDB" id="A0A0X3ARR2"/>
<keyword evidence="1" id="KW-1133">Transmembrane helix</keyword>
<evidence type="ECO:0000313" key="3">
    <source>
        <dbReference type="Proteomes" id="UP000182761"/>
    </source>
</evidence>
<organism evidence="2 3">
    <name type="scientific">Apibacter mensalis</name>
    <dbReference type="NCBI Taxonomy" id="1586267"/>
    <lineage>
        <taxon>Bacteria</taxon>
        <taxon>Pseudomonadati</taxon>
        <taxon>Bacteroidota</taxon>
        <taxon>Flavobacteriia</taxon>
        <taxon>Flavobacteriales</taxon>
        <taxon>Weeksellaceae</taxon>
        <taxon>Apibacter</taxon>
    </lineage>
</organism>
<dbReference type="STRING" id="1586267.GCA_001418685_01901"/>
<evidence type="ECO:0000313" key="2">
    <source>
        <dbReference type="EMBL" id="CVK17032.1"/>
    </source>
</evidence>
<proteinExistence type="predicted"/>
<feature type="transmembrane region" description="Helical" evidence="1">
    <location>
        <begin position="38"/>
        <end position="60"/>
    </location>
</feature>
<keyword evidence="1" id="KW-0472">Membrane</keyword>